<keyword evidence="6" id="KW-0788">Thiol protease</keyword>
<dbReference type="PROSITE" id="PS00972">
    <property type="entry name" value="USP_1"/>
    <property type="match status" value="1"/>
</dbReference>
<name>A0A7R8D5G6_LEPSM</name>
<dbReference type="Pfam" id="PF00443">
    <property type="entry name" value="UCH"/>
    <property type="match status" value="1"/>
</dbReference>
<dbReference type="InterPro" id="IPR028889">
    <property type="entry name" value="USP"/>
</dbReference>
<evidence type="ECO:0000256" key="7">
    <source>
        <dbReference type="SAM" id="MobiDB-lite"/>
    </source>
</evidence>
<evidence type="ECO:0000256" key="3">
    <source>
        <dbReference type="ARBA" id="ARBA00022670"/>
    </source>
</evidence>
<protein>
    <recommendedName>
        <fullName evidence="2">ubiquitinyl hydrolase 1</fullName>
        <ecNumber evidence="2">3.4.19.12</ecNumber>
    </recommendedName>
</protein>
<dbReference type="Pfam" id="PF23625">
    <property type="entry name" value="UIM_2"/>
    <property type="match status" value="2"/>
</dbReference>
<dbReference type="PANTHER" id="PTHR43982:SF6">
    <property type="entry name" value="UBIQUITIN CARBOXYL-TERMINAL HYDROLASE 2-RELATED"/>
    <property type="match status" value="1"/>
</dbReference>
<feature type="domain" description="USP" evidence="8">
    <location>
        <begin position="188"/>
        <end position="358"/>
    </location>
</feature>
<evidence type="ECO:0000256" key="4">
    <source>
        <dbReference type="ARBA" id="ARBA00022786"/>
    </source>
</evidence>
<dbReference type="EC" id="3.4.19.12" evidence="2"/>
<dbReference type="PROSITE" id="PS50235">
    <property type="entry name" value="USP_3"/>
    <property type="match status" value="1"/>
</dbReference>
<feature type="region of interest" description="Disordered" evidence="7">
    <location>
        <begin position="158"/>
        <end position="177"/>
    </location>
</feature>
<keyword evidence="4" id="KW-0833">Ubl conjugation pathway</keyword>
<dbReference type="InterPro" id="IPR018200">
    <property type="entry name" value="USP_CS"/>
</dbReference>
<feature type="region of interest" description="Disordered" evidence="7">
    <location>
        <begin position="63"/>
        <end position="100"/>
    </location>
</feature>
<evidence type="ECO:0000256" key="5">
    <source>
        <dbReference type="ARBA" id="ARBA00022801"/>
    </source>
</evidence>
<dbReference type="GO" id="GO:0061136">
    <property type="term" value="P:regulation of proteasomal protein catabolic process"/>
    <property type="evidence" value="ECO:0007669"/>
    <property type="project" value="TreeGrafter"/>
</dbReference>
<organism evidence="9 10">
    <name type="scientific">Lepeophtheirus salmonis</name>
    <name type="common">Salmon louse</name>
    <name type="synonym">Caligus salmonis</name>
    <dbReference type="NCBI Taxonomy" id="72036"/>
    <lineage>
        <taxon>Eukaryota</taxon>
        <taxon>Metazoa</taxon>
        <taxon>Ecdysozoa</taxon>
        <taxon>Arthropoda</taxon>
        <taxon>Crustacea</taxon>
        <taxon>Multicrustacea</taxon>
        <taxon>Hexanauplia</taxon>
        <taxon>Copepoda</taxon>
        <taxon>Siphonostomatoida</taxon>
        <taxon>Caligidae</taxon>
        <taxon>Lepeophtheirus</taxon>
    </lineage>
</organism>
<dbReference type="GO" id="GO:0070628">
    <property type="term" value="F:proteasome binding"/>
    <property type="evidence" value="ECO:0007669"/>
    <property type="project" value="TreeGrafter"/>
</dbReference>
<keyword evidence="10" id="KW-1185">Reference proteome</keyword>
<dbReference type="EMBL" id="HG994588">
    <property type="protein sequence ID" value="CAF3035678.1"/>
    <property type="molecule type" value="Genomic_DNA"/>
</dbReference>
<dbReference type="InterPro" id="IPR001394">
    <property type="entry name" value="Peptidase_C19_UCH"/>
</dbReference>
<dbReference type="SUPFAM" id="SSF54001">
    <property type="entry name" value="Cysteine proteinases"/>
    <property type="match status" value="1"/>
</dbReference>
<dbReference type="Gene3D" id="3.90.70.10">
    <property type="entry name" value="Cysteine proteinases"/>
    <property type="match status" value="1"/>
</dbReference>
<dbReference type="GO" id="GO:0043161">
    <property type="term" value="P:proteasome-mediated ubiquitin-dependent protein catabolic process"/>
    <property type="evidence" value="ECO:0007669"/>
    <property type="project" value="InterPro"/>
</dbReference>
<evidence type="ECO:0000313" key="10">
    <source>
        <dbReference type="Proteomes" id="UP000675881"/>
    </source>
</evidence>
<accession>A0A7R8D5G6</accession>
<evidence type="ECO:0000256" key="2">
    <source>
        <dbReference type="ARBA" id="ARBA00012759"/>
    </source>
</evidence>
<evidence type="ECO:0000259" key="8">
    <source>
        <dbReference type="PROSITE" id="PS50235"/>
    </source>
</evidence>
<sequence length="358" mass="40244">MTVCEETAPTTPGSRPGVNLSFEAYSSKYPEAAEKMCQQLTEITEVEDRAELNRAFNSTFTQTQCVHNHRVPSPQGSPRQRSKDNPYAAESNKQPSLEASMEIVDSSKEFIRRLFKHTDEDLQKAIKLSLEEAHKSQVSSGVSQEDQDVSKALEASFMEGGSNRRKRKDKWEDPLNPHDRTRNGIWPVGLKNVGQTCWFSAVIQSLFYLPAFRTLVLNFSIPSSITKNSLKSDKKTKKVLEFMEELRKLFSLLVASRRKYVDPVRSVEILKGSIGSASIDNNQQDVSEFTHKVLEWAELAFNMDCKLESSSSSSSAPPLSSSSNNPMANLFYGQVMTEGKNRAYPFHIQILLDSGIFL</sequence>
<evidence type="ECO:0000256" key="1">
    <source>
        <dbReference type="ARBA" id="ARBA00000707"/>
    </source>
</evidence>
<gene>
    <name evidence="9" type="ORF">LSAA_14645</name>
</gene>
<comment type="catalytic activity">
    <reaction evidence="1">
        <text>Thiol-dependent hydrolysis of ester, thioester, amide, peptide and isopeptide bonds formed by the C-terminal Gly of ubiquitin (a 76-residue protein attached to proteins as an intracellular targeting signal).</text>
        <dbReference type="EC" id="3.4.19.12"/>
    </reaction>
</comment>
<proteinExistence type="predicted"/>
<dbReference type="InterPro" id="IPR044635">
    <property type="entry name" value="UBP14-like"/>
</dbReference>
<dbReference type="InterPro" id="IPR038765">
    <property type="entry name" value="Papain-like_cys_pep_sf"/>
</dbReference>
<dbReference type="GO" id="GO:0016579">
    <property type="term" value="P:protein deubiquitination"/>
    <property type="evidence" value="ECO:0007669"/>
    <property type="project" value="InterPro"/>
</dbReference>
<reference evidence="9" key="1">
    <citation type="submission" date="2021-02" db="EMBL/GenBank/DDBJ databases">
        <authorList>
            <person name="Bekaert M."/>
        </authorList>
    </citation>
    <scope>NUCLEOTIDE SEQUENCE</scope>
    <source>
        <strain evidence="9">IoA-00</strain>
    </source>
</reference>
<dbReference type="Proteomes" id="UP000675881">
    <property type="component" value="Chromosome 9"/>
</dbReference>
<keyword evidence="3" id="KW-0645">Protease</keyword>
<keyword evidence="5 9" id="KW-0378">Hydrolase</keyword>
<dbReference type="OrthoDB" id="2420415at2759"/>
<evidence type="ECO:0000256" key="6">
    <source>
        <dbReference type="ARBA" id="ARBA00022807"/>
    </source>
</evidence>
<dbReference type="PANTHER" id="PTHR43982">
    <property type="entry name" value="UBIQUITIN CARBOXYL-TERMINAL HYDROLASE"/>
    <property type="match status" value="1"/>
</dbReference>
<evidence type="ECO:0000313" key="9">
    <source>
        <dbReference type="EMBL" id="CAF3035678.1"/>
    </source>
</evidence>
<dbReference type="GO" id="GO:0004843">
    <property type="term" value="F:cysteine-type deubiquitinase activity"/>
    <property type="evidence" value="ECO:0007669"/>
    <property type="project" value="UniProtKB-EC"/>
</dbReference>
<dbReference type="AlphaFoldDB" id="A0A7R8D5G6"/>